<accession>A0A4Y2LJH8</accession>
<name>A0A4Y2LJH8_ARAVE</name>
<dbReference type="Proteomes" id="UP000499080">
    <property type="component" value="Unassembled WGS sequence"/>
</dbReference>
<dbReference type="EMBL" id="BGPR01276873">
    <property type="protein sequence ID" value="GBN13487.1"/>
    <property type="molecule type" value="Genomic_DNA"/>
</dbReference>
<proteinExistence type="predicted"/>
<protein>
    <submittedName>
        <fullName evidence="1">Uncharacterized protein</fullName>
    </submittedName>
</protein>
<organism evidence="1 2">
    <name type="scientific">Araneus ventricosus</name>
    <name type="common">Orbweaver spider</name>
    <name type="synonym">Epeira ventricosa</name>
    <dbReference type="NCBI Taxonomy" id="182803"/>
    <lineage>
        <taxon>Eukaryota</taxon>
        <taxon>Metazoa</taxon>
        <taxon>Ecdysozoa</taxon>
        <taxon>Arthropoda</taxon>
        <taxon>Chelicerata</taxon>
        <taxon>Arachnida</taxon>
        <taxon>Araneae</taxon>
        <taxon>Araneomorphae</taxon>
        <taxon>Entelegynae</taxon>
        <taxon>Araneoidea</taxon>
        <taxon>Araneidae</taxon>
        <taxon>Araneus</taxon>
    </lineage>
</organism>
<sequence>MAARNAFSKNLFLSSDNSQSQLSSHCSTLLHSVLKSSLLATARFLFQFLSEVPCEGTNFSEALMYAPPPLPLLSADVNNIQLIDIYFPSCWT</sequence>
<keyword evidence="2" id="KW-1185">Reference proteome</keyword>
<evidence type="ECO:0000313" key="1">
    <source>
        <dbReference type="EMBL" id="GBN13487.1"/>
    </source>
</evidence>
<dbReference type="AlphaFoldDB" id="A0A4Y2LJH8"/>
<gene>
    <name evidence="1" type="ORF">AVEN_41158_1</name>
</gene>
<comment type="caution">
    <text evidence="1">The sequence shown here is derived from an EMBL/GenBank/DDBJ whole genome shotgun (WGS) entry which is preliminary data.</text>
</comment>
<reference evidence="1 2" key="1">
    <citation type="journal article" date="2019" name="Sci. Rep.">
        <title>Orb-weaving spider Araneus ventricosus genome elucidates the spidroin gene catalogue.</title>
        <authorList>
            <person name="Kono N."/>
            <person name="Nakamura H."/>
            <person name="Ohtoshi R."/>
            <person name="Moran D.A.P."/>
            <person name="Shinohara A."/>
            <person name="Yoshida Y."/>
            <person name="Fujiwara M."/>
            <person name="Mori M."/>
            <person name="Tomita M."/>
            <person name="Arakawa K."/>
        </authorList>
    </citation>
    <scope>NUCLEOTIDE SEQUENCE [LARGE SCALE GENOMIC DNA]</scope>
</reference>
<evidence type="ECO:0000313" key="2">
    <source>
        <dbReference type="Proteomes" id="UP000499080"/>
    </source>
</evidence>